<feature type="region of interest" description="Disordered" evidence="1">
    <location>
        <begin position="88"/>
        <end position="152"/>
    </location>
</feature>
<sequence>MLVAQCTSFTASEVRQVLEEPADRPEGVKALAAALAEAADCADCDRDACGGDCDGACGDCDADFWERAIKARRPSVFARLVRDKVTCGRSRGAGASRPSRLTTAAPRRRATHRPPPRRERERDREYEPRAARDLGNTCDARARPQGPTTSDQ</sequence>
<proteinExistence type="predicted"/>
<protein>
    <submittedName>
        <fullName evidence="3">Uncharacterized protein LOC127748933</fullName>
    </submittedName>
</protein>
<feature type="compositionally biased region" description="Low complexity" evidence="1">
    <location>
        <begin position="88"/>
        <end position="105"/>
    </location>
</feature>
<dbReference type="Proteomes" id="UP000504606">
    <property type="component" value="Unplaced"/>
</dbReference>
<accession>A0A9C6TQA0</accession>
<organism evidence="2 3">
    <name type="scientific">Frankliniella occidentalis</name>
    <name type="common">Western flower thrips</name>
    <name type="synonym">Euthrips occidentalis</name>
    <dbReference type="NCBI Taxonomy" id="133901"/>
    <lineage>
        <taxon>Eukaryota</taxon>
        <taxon>Metazoa</taxon>
        <taxon>Ecdysozoa</taxon>
        <taxon>Arthropoda</taxon>
        <taxon>Hexapoda</taxon>
        <taxon>Insecta</taxon>
        <taxon>Pterygota</taxon>
        <taxon>Neoptera</taxon>
        <taxon>Paraneoptera</taxon>
        <taxon>Thysanoptera</taxon>
        <taxon>Terebrantia</taxon>
        <taxon>Thripoidea</taxon>
        <taxon>Thripidae</taxon>
        <taxon>Frankliniella</taxon>
    </lineage>
</organism>
<reference evidence="3" key="1">
    <citation type="submission" date="2025-08" db="UniProtKB">
        <authorList>
            <consortium name="RefSeq"/>
        </authorList>
    </citation>
    <scope>IDENTIFICATION</scope>
    <source>
        <tissue evidence="3">Whole organism</tissue>
    </source>
</reference>
<evidence type="ECO:0000313" key="3">
    <source>
        <dbReference type="RefSeq" id="XP_052120641.1"/>
    </source>
</evidence>
<feature type="compositionally biased region" description="Basic residues" evidence="1">
    <location>
        <begin position="106"/>
        <end position="115"/>
    </location>
</feature>
<dbReference type="RefSeq" id="XP_052120641.1">
    <property type="nucleotide sequence ID" value="XM_052264681.1"/>
</dbReference>
<name>A0A9C6TQA0_FRAOC</name>
<evidence type="ECO:0000256" key="1">
    <source>
        <dbReference type="SAM" id="MobiDB-lite"/>
    </source>
</evidence>
<dbReference type="KEGG" id="foc:127748933"/>
<evidence type="ECO:0000313" key="2">
    <source>
        <dbReference type="Proteomes" id="UP000504606"/>
    </source>
</evidence>
<keyword evidence="2" id="KW-1185">Reference proteome</keyword>
<dbReference type="AlphaFoldDB" id="A0A9C6TQA0"/>
<gene>
    <name evidence="3" type="primary">LOC127748933</name>
</gene>
<feature type="compositionally biased region" description="Basic and acidic residues" evidence="1">
    <location>
        <begin position="116"/>
        <end position="132"/>
    </location>
</feature>
<dbReference type="GeneID" id="127748933"/>